<evidence type="ECO:0000256" key="1">
    <source>
        <dbReference type="ARBA" id="ARBA00004948"/>
    </source>
</evidence>
<evidence type="ECO:0000313" key="4">
    <source>
        <dbReference type="EMBL" id="MBS2099922.1"/>
    </source>
</evidence>
<dbReference type="RefSeq" id="WP_212217161.1">
    <property type="nucleotide sequence ID" value="NZ_JAGUCO010000016.1"/>
</dbReference>
<organism evidence="4 5">
    <name type="scientific">Carboxylicivirga linearis</name>
    <dbReference type="NCBI Taxonomy" id="1628157"/>
    <lineage>
        <taxon>Bacteria</taxon>
        <taxon>Pseudomonadati</taxon>
        <taxon>Bacteroidota</taxon>
        <taxon>Bacteroidia</taxon>
        <taxon>Marinilabiliales</taxon>
        <taxon>Marinilabiliaceae</taxon>
        <taxon>Carboxylicivirga</taxon>
    </lineage>
</organism>
<keyword evidence="5" id="KW-1185">Reference proteome</keyword>
<dbReference type="EMBL" id="JAGUCO010000016">
    <property type="protein sequence ID" value="MBS2099922.1"/>
    <property type="molecule type" value="Genomic_DNA"/>
</dbReference>
<dbReference type="SUPFAM" id="SSF51391">
    <property type="entry name" value="Thiamin phosphate synthase"/>
    <property type="match status" value="1"/>
</dbReference>
<evidence type="ECO:0000256" key="2">
    <source>
        <dbReference type="ARBA" id="ARBA00022977"/>
    </source>
</evidence>
<dbReference type="PANTHER" id="PTHR20857:SF15">
    <property type="entry name" value="THIAMINE-PHOSPHATE SYNTHASE"/>
    <property type="match status" value="1"/>
</dbReference>
<dbReference type="InterPro" id="IPR036206">
    <property type="entry name" value="ThiamineP_synth_sf"/>
</dbReference>
<dbReference type="Proteomes" id="UP000708576">
    <property type="component" value="Unassembled WGS sequence"/>
</dbReference>
<name>A0ABS5JYD8_9BACT</name>
<gene>
    <name evidence="4" type="ORF">KEM10_16660</name>
</gene>
<dbReference type="InterPro" id="IPR013785">
    <property type="entry name" value="Aldolase_TIM"/>
</dbReference>
<comment type="pathway">
    <text evidence="1">Cofactor biosynthesis; thiamine diphosphate biosynthesis.</text>
</comment>
<dbReference type="Gene3D" id="3.20.20.70">
    <property type="entry name" value="Aldolase class I"/>
    <property type="match status" value="1"/>
</dbReference>
<proteinExistence type="predicted"/>
<comment type="caution">
    <text evidence="4">The sequence shown here is derived from an EMBL/GenBank/DDBJ whole genome shotgun (WGS) entry which is preliminary data.</text>
</comment>
<feature type="domain" description="Thiamine phosphate synthase/TenI" evidence="3">
    <location>
        <begin position="5"/>
        <end position="174"/>
    </location>
</feature>
<dbReference type="CDD" id="cd00564">
    <property type="entry name" value="TMP_TenI"/>
    <property type="match status" value="1"/>
</dbReference>
<evidence type="ECO:0000259" key="3">
    <source>
        <dbReference type="Pfam" id="PF02581"/>
    </source>
</evidence>
<protein>
    <submittedName>
        <fullName evidence="4">Thiamine phosphate synthase</fullName>
    </submittedName>
</protein>
<accession>A0ABS5JYD8</accession>
<reference evidence="4 5" key="1">
    <citation type="journal article" date="2015" name="Int. J. Syst. Evol. Microbiol.">
        <title>Carboxylicivirga linearis sp. nov., isolated from a sea cucumber culture pond.</title>
        <authorList>
            <person name="Wang F.Q."/>
            <person name="Zhou Y.X."/>
            <person name="Lin X.Z."/>
            <person name="Chen G.J."/>
            <person name="Du Z.J."/>
        </authorList>
    </citation>
    <scope>NUCLEOTIDE SEQUENCE [LARGE SCALE GENOMIC DNA]</scope>
    <source>
        <strain evidence="4 5">FB218</strain>
    </source>
</reference>
<dbReference type="PANTHER" id="PTHR20857">
    <property type="entry name" value="THIAMINE-PHOSPHATE PYROPHOSPHORYLASE"/>
    <property type="match status" value="1"/>
</dbReference>
<sequence>MRPIVITHPSQLSNEFEAINALFENGLEILHVRKPDFNKEKLQQWIKSVDERFHKHIMIHSHLSLVEEMNLKGVHFTSYNRHLLDKYIDCNYQKSTSTHSLDELKQWGEHVDYAFLSPVFESISKKGYMPTIKLNAIHNFLDTKCKVPVIALGGIDSHNADKVKEAGFEGLAILGSLWSEFEKDHNINKLIRRYNEIANKWS</sequence>
<dbReference type="Pfam" id="PF02581">
    <property type="entry name" value="TMP-TENI"/>
    <property type="match status" value="1"/>
</dbReference>
<dbReference type="InterPro" id="IPR022998">
    <property type="entry name" value="ThiamineP_synth_TenI"/>
</dbReference>
<evidence type="ECO:0000313" key="5">
    <source>
        <dbReference type="Proteomes" id="UP000708576"/>
    </source>
</evidence>
<keyword evidence="2" id="KW-0784">Thiamine biosynthesis</keyword>